<protein>
    <recommendedName>
        <fullName evidence="1">SH3b domain-containing protein</fullName>
    </recommendedName>
</protein>
<dbReference type="InterPro" id="IPR036365">
    <property type="entry name" value="PGBD-like_sf"/>
</dbReference>
<feature type="domain" description="SH3b" evidence="1">
    <location>
        <begin position="206"/>
        <end position="254"/>
    </location>
</feature>
<keyword evidence="2" id="KW-0614">Plasmid</keyword>
<dbReference type="Pfam" id="PF08239">
    <property type="entry name" value="SH3_3"/>
    <property type="match status" value="1"/>
</dbReference>
<dbReference type="HOGENOM" id="CLU_1084648_0_0_9"/>
<dbReference type="InterPro" id="IPR003646">
    <property type="entry name" value="SH3-like_bac-type"/>
</dbReference>
<dbReference type="Gene3D" id="2.30.30.40">
    <property type="entry name" value="SH3 Domains"/>
    <property type="match status" value="1"/>
</dbReference>
<dbReference type="AlphaFoldDB" id="M1N8B5"/>
<reference evidence="2 3" key="1">
    <citation type="submission" date="2013-02" db="EMBL/GenBank/DDBJ databases">
        <title>Genome sequence of Clostridium saccharoperbutylacetonicum N1-4(HMT).</title>
        <authorList>
            <person name="Poehlein A."/>
            <person name="Daniel R."/>
        </authorList>
    </citation>
    <scope>NUCLEOTIDE SEQUENCE [LARGE SCALE GENOMIC DNA]</scope>
    <source>
        <strain evidence="3">N1-4(HMT)</strain>
        <plasmid evidence="3">Plasmid Csp_135p</plasmid>
    </source>
</reference>
<dbReference type="SUPFAM" id="SSF47090">
    <property type="entry name" value="PGBD-like"/>
    <property type="match status" value="1"/>
</dbReference>
<name>M1N8B5_9CLOT</name>
<dbReference type="EMBL" id="CP004122">
    <property type="protein sequence ID" value="AGF59587.1"/>
    <property type="molecule type" value="Genomic_DNA"/>
</dbReference>
<dbReference type="OrthoDB" id="9813450at2"/>
<dbReference type="RefSeq" id="WP_015395894.1">
    <property type="nucleotide sequence ID" value="NC_020292.1"/>
</dbReference>
<evidence type="ECO:0000313" key="3">
    <source>
        <dbReference type="Proteomes" id="UP000011728"/>
    </source>
</evidence>
<proteinExistence type="predicted"/>
<accession>M1N8B5</accession>
<dbReference type="Proteomes" id="UP000011728">
    <property type="component" value="Plasmid Csp_135p"/>
</dbReference>
<gene>
    <name evidence="2" type="ORF">Cspa_135p00270</name>
</gene>
<dbReference type="KEGG" id="csr:Cspa_135p00270"/>
<keyword evidence="3" id="KW-1185">Reference proteome</keyword>
<organism evidence="2 3">
    <name type="scientific">Clostridium saccharoperbutylacetonicum N1-4(HMT)</name>
    <dbReference type="NCBI Taxonomy" id="931276"/>
    <lineage>
        <taxon>Bacteria</taxon>
        <taxon>Bacillati</taxon>
        <taxon>Bacillota</taxon>
        <taxon>Clostridia</taxon>
        <taxon>Eubacteriales</taxon>
        <taxon>Clostridiaceae</taxon>
        <taxon>Clostridium</taxon>
    </lineage>
</organism>
<sequence>MPDTSPKTIAFNNESNNREHNIYTEEFFGGADVFIYINDELYEDISAVQFSVSENVKPIYGYSSRRYDDLAIGTRIVQGVIKVPVRNTNPNKYITNDYKDIRNKKLVNTKSTNVPNWVYKYTTDKDTLGSSNVVPQYKDVKSSTIADVQHRLGVEVTGTNDLETQKAVAEYKKANSLEVNSNIDIVLLNRLDLSGENVKITTGIIKLRYKPTEESPAYFTIQAKNKVVILKDLDDEWYYVQIDEGTTGYIKKSEVV</sequence>
<dbReference type="PATRIC" id="fig|931276.5.peg.5912"/>
<evidence type="ECO:0000259" key="1">
    <source>
        <dbReference type="Pfam" id="PF08239"/>
    </source>
</evidence>
<geneLocation type="plasmid" evidence="2 3">
    <name>Csp_135p</name>
</geneLocation>
<evidence type="ECO:0000313" key="2">
    <source>
        <dbReference type="EMBL" id="AGF59587.1"/>
    </source>
</evidence>